<evidence type="ECO:0000313" key="9">
    <source>
        <dbReference type="Proteomes" id="UP000219453"/>
    </source>
</evidence>
<evidence type="ECO:0000256" key="2">
    <source>
        <dbReference type="ARBA" id="ARBA00011061"/>
    </source>
</evidence>
<dbReference type="OrthoDB" id="15513at2157"/>
<evidence type="ECO:0000256" key="5">
    <source>
        <dbReference type="ARBA" id="ARBA00022989"/>
    </source>
</evidence>
<reference evidence="8 9" key="1">
    <citation type="submission" date="2017-09" db="EMBL/GenBank/DDBJ databases">
        <authorList>
            <person name="Ehlers B."/>
            <person name="Leendertz F.H."/>
        </authorList>
    </citation>
    <scope>NUCLEOTIDE SEQUENCE [LARGE SCALE GENOMIC DNA]</scope>
    <source>
        <strain evidence="8 9">DSM 27208</strain>
    </source>
</reference>
<comment type="subcellular location">
    <subcellularLocation>
        <location evidence="1">Cell membrane</location>
        <topology evidence="1">Multi-pass membrane protein</topology>
    </subcellularLocation>
</comment>
<feature type="transmembrane region" description="Helical" evidence="7">
    <location>
        <begin position="231"/>
        <end position="256"/>
    </location>
</feature>
<keyword evidence="4 7" id="KW-0812">Transmembrane</keyword>
<feature type="transmembrane region" description="Helical" evidence="7">
    <location>
        <begin position="119"/>
        <end position="145"/>
    </location>
</feature>
<feature type="transmembrane region" description="Helical" evidence="7">
    <location>
        <begin position="318"/>
        <end position="337"/>
    </location>
</feature>
<dbReference type="AlphaFoldDB" id="A0A285NDT1"/>
<keyword evidence="9" id="KW-1185">Reference proteome</keyword>
<dbReference type="PANTHER" id="PTHR39087">
    <property type="entry name" value="UPF0104 MEMBRANE PROTEIN MJ1595"/>
    <property type="match status" value="1"/>
</dbReference>
<feature type="transmembrane region" description="Helical" evidence="7">
    <location>
        <begin position="262"/>
        <end position="280"/>
    </location>
</feature>
<evidence type="ECO:0008006" key="10">
    <source>
        <dbReference type="Google" id="ProtNLM"/>
    </source>
</evidence>
<name>A0A285NDT1_NATPI</name>
<protein>
    <recommendedName>
        <fullName evidence="10">Lysylphosphatidylglycerol synthase TM region</fullName>
    </recommendedName>
</protein>
<dbReference type="RefSeq" id="WP_097007920.1">
    <property type="nucleotide sequence ID" value="NZ_OBEJ01000001.1"/>
</dbReference>
<keyword evidence="6 7" id="KW-0472">Membrane</keyword>
<organism evidence="8 9">
    <name type="scientific">Natronoarchaeum philippinense</name>
    <dbReference type="NCBI Taxonomy" id="558529"/>
    <lineage>
        <taxon>Archaea</taxon>
        <taxon>Methanobacteriati</taxon>
        <taxon>Methanobacteriota</taxon>
        <taxon>Stenosarchaea group</taxon>
        <taxon>Halobacteria</taxon>
        <taxon>Halobacteriales</taxon>
        <taxon>Natronoarchaeaceae</taxon>
    </lineage>
</organism>
<accession>A0A285NDT1</accession>
<evidence type="ECO:0000256" key="3">
    <source>
        <dbReference type="ARBA" id="ARBA00022475"/>
    </source>
</evidence>
<evidence type="ECO:0000256" key="7">
    <source>
        <dbReference type="SAM" id="Phobius"/>
    </source>
</evidence>
<feature type="transmembrane region" description="Helical" evidence="7">
    <location>
        <begin position="157"/>
        <end position="176"/>
    </location>
</feature>
<dbReference type="NCBIfam" id="TIGR00374">
    <property type="entry name" value="flippase-like domain"/>
    <property type="match status" value="1"/>
</dbReference>
<evidence type="ECO:0000256" key="4">
    <source>
        <dbReference type="ARBA" id="ARBA00022692"/>
    </source>
</evidence>
<feature type="transmembrane region" description="Helical" evidence="7">
    <location>
        <begin position="292"/>
        <end position="312"/>
    </location>
</feature>
<dbReference type="GO" id="GO:0005886">
    <property type="term" value="C:plasma membrane"/>
    <property type="evidence" value="ECO:0007669"/>
    <property type="project" value="UniProtKB-SubCell"/>
</dbReference>
<dbReference type="Proteomes" id="UP000219453">
    <property type="component" value="Unassembled WGS sequence"/>
</dbReference>
<dbReference type="EMBL" id="OBEJ01000001">
    <property type="protein sequence ID" value="SNZ05811.1"/>
    <property type="molecule type" value="Genomic_DNA"/>
</dbReference>
<evidence type="ECO:0000256" key="6">
    <source>
        <dbReference type="ARBA" id="ARBA00023136"/>
    </source>
</evidence>
<proteinExistence type="inferred from homology"/>
<comment type="similarity">
    <text evidence="2">Belongs to the UPF0104 family.</text>
</comment>
<dbReference type="PANTHER" id="PTHR39087:SF2">
    <property type="entry name" value="UPF0104 MEMBRANE PROTEIN MJ1595"/>
    <property type="match status" value="1"/>
</dbReference>
<dbReference type="Pfam" id="PF03706">
    <property type="entry name" value="LPG_synthase_TM"/>
    <property type="match status" value="1"/>
</dbReference>
<dbReference type="InterPro" id="IPR022791">
    <property type="entry name" value="L-PG_synthase/AglD"/>
</dbReference>
<keyword evidence="3" id="KW-1003">Cell membrane</keyword>
<evidence type="ECO:0000313" key="8">
    <source>
        <dbReference type="EMBL" id="SNZ05811.1"/>
    </source>
</evidence>
<sequence>MDGRNWRMLAAGVVGALVIFAVLFYLVGGQRIIEELTHATPSLVGATVGLGLLWLVAWSLMLRTILGTLDVPVAVVRSFAIYAAAVFANNVTPFGQAGGEPVAALLISRSSDARYETGLVGIASLDVLNVVSSLSLIGLGVSYYAVNFTLGERLETAVITVGVLATAIIVAFTFVWHHRDQFVEYVAGGLARVLGRIPLDRFDDTDEDSLVERMQRFFGHVERVAVSRRRLAITIGLSTVGWLFQGAALMAAFAAVGYSVPFYVVLFVIPLGNMAGAAPLPGGLAAIEATFVALLVPTTGLPGSAVAAAVLIYRSVIYWMPILIGGGSMTAFGVRSFA</sequence>
<gene>
    <name evidence="8" type="ORF">SAMN06269185_0955</name>
</gene>
<evidence type="ECO:0000256" key="1">
    <source>
        <dbReference type="ARBA" id="ARBA00004651"/>
    </source>
</evidence>
<keyword evidence="5 7" id="KW-1133">Transmembrane helix</keyword>
<feature type="transmembrane region" description="Helical" evidence="7">
    <location>
        <begin position="39"/>
        <end position="61"/>
    </location>
</feature>
<feature type="transmembrane region" description="Helical" evidence="7">
    <location>
        <begin position="6"/>
        <end position="27"/>
    </location>
</feature>